<dbReference type="PROSITE" id="PS51419">
    <property type="entry name" value="RAB"/>
    <property type="match status" value="1"/>
</dbReference>
<evidence type="ECO:0000259" key="3">
    <source>
        <dbReference type="PROSITE" id="PS50882"/>
    </source>
</evidence>
<evidence type="ECO:0008006" key="9">
    <source>
        <dbReference type="Google" id="ProtNLM"/>
    </source>
</evidence>
<feature type="compositionally biased region" description="Basic and acidic residues" evidence="2">
    <location>
        <begin position="1210"/>
        <end position="1220"/>
    </location>
</feature>
<evidence type="ECO:0000313" key="8">
    <source>
        <dbReference type="Proteomes" id="UP000678499"/>
    </source>
</evidence>
<dbReference type="Gene3D" id="1.25.40.20">
    <property type="entry name" value="Ankyrin repeat-containing domain"/>
    <property type="match status" value="1"/>
</dbReference>
<keyword evidence="1" id="KW-0040">ANK repeat</keyword>
<dbReference type="SMART" id="SM00175">
    <property type="entry name" value="RAB"/>
    <property type="match status" value="1"/>
</dbReference>
<dbReference type="SUPFAM" id="SSF52540">
    <property type="entry name" value="P-loop containing nucleoside triphosphate hydrolases"/>
    <property type="match status" value="3"/>
</dbReference>
<protein>
    <recommendedName>
        <fullName evidence="9">RNA helicase</fullName>
    </recommendedName>
</protein>
<dbReference type="PANTHER" id="PTHR18934:SF213">
    <property type="entry name" value="3'-5' RNA HELICASE YTHDC2"/>
    <property type="match status" value="1"/>
</dbReference>
<dbReference type="Pfam" id="PF00071">
    <property type="entry name" value="Ras"/>
    <property type="match status" value="1"/>
</dbReference>
<feature type="domain" description="R3H" evidence="4">
    <location>
        <begin position="182"/>
        <end position="251"/>
    </location>
</feature>
<dbReference type="EMBL" id="CAJPEX010003242">
    <property type="protein sequence ID" value="CAG0922008.1"/>
    <property type="molecule type" value="Genomic_DNA"/>
</dbReference>
<dbReference type="OrthoDB" id="6103986at2759"/>
<dbReference type="GO" id="GO:0004386">
    <property type="term" value="F:helicase activity"/>
    <property type="evidence" value="ECO:0007669"/>
    <property type="project" value="TreeGrafter"/>
</dbReference>
<feature type="domain" description="Helicase ATP-binding" evidence="5">
    <location>
        <begin position="348"/>
        <end position="495"/>
    </location>
</feature>
<dbReference type="InterPro" id="IPR007275">
    <property type="entry name" value="YTH_domain"/>
</dbReference>
<dbReference type="GO" id="GO:0003723">
    <property type="term" value="F:RNA binding"/>
    <property type="evidence" value="ECO:0007669"/>
    <property type="project" value="InterPro"/>
</dbReference>
<dbReference type="EMBL" id="OA885279">
    <property type="protein sequence ID" value="CAD7281856.1"/>
    <property type="molecule type" value="Genomic_DNA"/>
</dbReference>
<dbReference type="CDD" id="cd18791">
    <property type="entry name" value="SF2_C_RHA"/>
    <property type="match status" value="1"/>
</dbReference>
<dbReference type="Gene3D" id="1.20.120.1080">
    <property type="match status" value="1"/>
</dbReference>
<evidence type="ECO:0000256" key="2">
    <source>
        <dbReference type="SAM" id="MobiDB-lite"/>
    </source>
</evidence>
<name>A0A7R9GGR6_9CRUS</name>
<dbReference type="Pfam" id="PF04146">
    <property type="entry name" value="YTH"/>
    <property type="match status" value="1"/>
</dbReference>
<dbReference type="InterPro" id="IPR007502">
    <property type="entry name" value="Helicase-assoc_dom"/>
</dbReference>
<dbReference type="PROSITE" id="PS51194">
    <property type="entry name" value="HELICASE_CTER"/>
    <property type="match status" value="1"/>
</dbReference>
<evidence type="ECO:0000259" key="6">
    <source>
        <dbReference type="PROSITE" id="PS51194"/>
    </source>
</evidence>
<proteinExistence type="predicted"/>
<dbReference type="InterPro" id="IPR014001">
    <property type="entry name" value="Helicase_ATP-bd"/>
</dbReference>
<dbReference type="Gene3D" id="3.40.50.300">
    <property type="entry name" value="P-loop containing nucleotide triphosphate hydrolases"/>
    <property type="match status" value="3"/>
</dbReference>
<feature type="region of interest" description="Disordered" evidence="2">
    <location>
        <begin position="564"/>
        <end position="589"/>
    </location>
</feature>
<accession>A0A7R9GGR6</accession>
<feature type="region of interest" description="Disordered" evidence="2">
    <location>
        <begin position="1519"/>
        <end position="1550"/>
    </location>
</feature>
<dbReference type="CDD" id="cd00154">
    <property type="entry name" value="Rab"/>
    <property type="match status" value="1"/>
</dbReference>
<dbReference type="InterPro" id="IPR002110">
    <property type="entry name" value="Ankyrin_rpt"/>
</dbReference>
<dbReference type="InterPro" id="IPR001806">
    <property type="entry name" value="Small_GTPase"/>
</dbReference>
<evidence type="ECO:0000259" key="5">
    <source>
        <dbReference type="PROSITE" id="PS51192"/>
    </source>
</evidence>
<feature type="domain" description="Helicase C-terminal" evidence="6">
    <location>
        <begin position="738"/>
        <end position="907"/>
    </location>
</feature>
<dbReference type="Pfam" id="PF21010">
    <property type="entry name" value="HA2_C"/>
    <property type="match status" value="1"/>
</dbReference>
<keyword evidence="8" id="KW-1185">Reference proteome</keyword>
<dbReference type="PROSITE" id="PS51192">
    <property type="entry name" value="HELICASE_ATP_BIND_1"/>
    <property type="match status" value="1"/>
</dbReference>
<evidence type="ECO:0000256" key="1">
    <source>
        <dbReference type="PROSITE-ProRule" id="PRU00023"/>
    </source>
</evidence>
<evidence type="ECO:0000259" key="4">
    <source>
        <dbReference type="PROSITE" id="PS51061"/>
    </source>
</evidence>
<dbReference type="InterPro" id="IPR036770">
    <property type="entry name" value="Ankyrin_rpt-contain_sf"/>
</dbReference>
<dbReference type="InterPro" id="IPR027417">
    <property type="entry name" value="P-loop_NTPase"/>
</dbReference>
<dbReference type="Gene3D" id="3.30.1370.50">
    <property type="entry name" value="R3H-like domain"/>
    <property type="match status" value="1"/>
</dbReference>
<reference evidence="7" key="1">
    <citation type="submission" date="2020-11" db="EMBL/GenBank/DDBJ databases">
        <authorList>
            <person name="Tran Van P."/>
        </authorList>
    </citation>
    <scope>NUCLEOTIDE SEQUENCE</scope>
</reference>
<feature type="compositionally biased region" description="Basic and acidic residues" evidence="2">
    <location>
        <begin position="1525"/>
        <end position="1540"/>
    </location>
</feature>
<dbReference type="InterPro" id="IPR001374">
    <property type="entry name" value="R3H_dom"/>
</dbReference>
<feature type="repeat" description="ANK" evidence="1">
    <location>
        <begin position="632"/>
        <end position="664"/>
    </location>
</feature>
<feature type="region of interest" description="Disordered" evidence="2">
    <location>
        <begin position="1210"/>
        <end position="1232"/>
    </location>
</feature>
<dbReference type="GO" id="GO:0003924">
    <property type="term" value="F:GTPase activity"/>
    <property type="evidence" value="ECO:0007669"/>
    <property type="project" value="InterPro"/>
</dbReference>
<dbReference type="SMART" id="SM00487">
    <property type="entry name" value="DEXDc"/>
    <property type="match status" value="1"/>
</dbReference>
<feature type="domain" description="YTH" evidence="3">
    <location>
        <begin position="1344"/>
        <end position="1477"/>
    </location>
</feature>
<sequence>MNFCLCTGFPCRDDVWKSWGVFRELREHFVCFGSLRRVLISEMAMLKTPEQKVILCGEYGVGKSSLFRRFMTDSFVANSDRKSTLGLDHYEKIYTSADREIKLQLWDTGGMERVASVTSSYYKFAEAAVLVFAANSRDSFNALSVFHNVVSAVYKTSCRTGEGVEEMFDDIAKLLLEVNRSRMELEALEQESFRLLECDEPPVQDQCIVTFPSSFSAEERKFVRFIASLAELDCFSEGSFPERTISIRKRNGPSPPGLRAKLSLTALGRFCLEEFHKDHPSSDFDAKILKSLADGQFAKQSQEIKDVFQPQGRIPAGDPRIPVGPSSTRMRQELLDSRPILKYASAVLSHVQNNRYLMIHGETGCGKSTQVPQLIMDNAIDKDQHVRIISVQPRSLNAIQLAERVAHERGNTGQNQIGCVTRMEPLMSSNGVLTFTTLGSLTRTLAVNGHQFFRGVTHLIIDEVQEHGIKCDVLLADLKFKLSFSRGTKLILLSAFADLKLSAYFDDCSMLGIPPSKESTHSVKEVFLEEVLSSVGFTCAEMEAEKALAEASCSEKLQSWKQKPKNGVSNVEEGHHTPENPVNSDAGGQNRKESFDCLLESAMNAGSPELFDRILQSITDRSMHVNHEHSKIGLTALMCAAYGGREDVVKELLSLKASVKARTRSVDPDLQLSASDWSQIRGEHRIQRLLNESQIGCTETWDEDLELVLRSNQMDLEAKKSLSYYLRSIKEPFVDSRVLLELLLNVNAERDPGAIMVFLPSYEFILAIREKILEDPRFTQCVPSFRIFMMHEAMRSTDLPLVMQTCEGSRKLILATSMAEFSITVPDVRFVVDCGRIQDTRYSQAEKTFLSQLYWISKNTARVRSGRARASGCCVSYRLYTQARFEQMPEVSPPQLHVAPLEKICLRVKGLTSQSISIVEFFKRTIDPPPEERVDDALRSLMDLEALDASGELTLLGLYLLEMPIQPRLGKMILYAMKLKCLEPVLTIVSALRVKNVFRLPQDEDHVHFTAQARKSLVEDIPSDLLALLRAFQSWSKAKAEGSDREKRHLNRFCLSQAALEEVSSSRRKIIAAITTAGVLKCRSPAEMRALNLNSEQWPVVKFAVLAALGENVCLLNASDSSYGLDSPFESDAKIDSKSLVKLSKKGLPSGANSSASWIMFQERKINREGSTLGECDVISAASVILACGPILLDNCSRLRPRGPCSEGFHAEQWDEHSDSESEADGGESHNPMVSIRLSPRLIFRMRKNEALLLLHLRDKLKVAFCQFLRGGPVRMLDPGCAANQALVGFLGKEEKSLNLPEALNIGLKTKGTSGDCYSAPPSDDLRGLSKKRTNVAEVVPGGAAYFVVKVNHRRMLQAAVEDNQWPLHYATEKKLLKHIRLKDRVFLLLNDFEHSVFHGCLYIMTLDGVGLKAENVREEFRYNYLSYPYRIKWECRCWLLHDQTRHLRDSDNVRVDSLRDGSEIPERAATELIRLMRENPVRSAQVQNTCLPRGVRAPTGDFQIRNDYYVQNVEYATHHSNGRKSNETEGKFGKDENWNDRQLGMGTNM</sequence>
<dbReference type="Pfam" id="PF00023">
    <property type="entry name" value="Ank"/>
    <property type="match status" value="1"/>
</dbReference>
<dbReference type="SUPFAM" id="SSF48403">
    <property type="entry name" value="Ankyrin repeat"/>
    <property type="match status" value="1"/>
</dbReference>
<dbReference type="GO" id="GO:0005525">
    <property type="term" value="F:GTP binding"/>
    <property type="evidence" value="ECO:0007669"/>
    <property type="project" value="InterPro"/>
</dbReference>
<gene>
    <name evidence="7" type="ORF">NMOB1V02_LOCUS9492</name>
</gene>
<organism evidence="7">
    <name type="scientific">Notodromas monacha</name>
    <dbReference type="NCBI Taxonomy" id="399045"/>
    <lineage>
        <taxon>Eukaryota</taxon>
        <taxon>Metazoa</taxon>
        <taxon>Ecdysozoa</taxon>
        <taxon>Arthropoda</taxon>
        <taxon>Crustacea</taxon>
        <taxon>Oligostraca</taxon>
        <taxon>Ostracoda</taxon>
        <taxon>Podocopa</taxon>
        <taxon>Podocopida</taxon>
        <taxon>Cypridocopina</taxon>
        <taxon>Cypridoidea</taxon>
        <taxon>Cyprididae</taxon>
        <taxon>Notodromas</taxon>
    </lineage>
</organism>
<dbReference type="PRINTS" id="PR00449">
    <property type="entry name" value="RASTRNSFRMNG"/>
</dbReference>
<dbReference type="PROSITE" id="PS50088">
    <property type="entry name" value="ANK_REPEAT"/>
    <property type="match status" value="1"/>
</dbReference>
<dbReference type="PROSITE" id="PS51061">
    <property type="entry name" value="R3H"/>
    <property type="match status" value="1"/>
</dbReference>
<dbReference type="Pfam" id="PF00271">
    <property type="entry name" value="Helicase_C"/>
    <property type="match status" value="1"/>
</dbReference>
<dbReference type="SMART" id="SM00173">
    <property type="entry name" value="RAS"/>
    <property type="match status" value="1"/>
</dbReference>
<evidence type="ECO:0000313" key="7">
    <source>
        <dbReference type="EMBL" id="CAD7281856.1"/>
    </source>
</evidence>
<dbReference type="Gene3D" id="3.10.590.10">
    <property type="entry name" value="ph1033 like domains"/>
    <property type="match status" value="1"/>
</dbReference>
<dbReference type="Proteomes" id="UP000678499">
    <property type="component" value="Unassembled WGS sequence"/>
</dbReference>
<dbReference type="SMART" id="SM00847">
    <property type="entry name" value="HA2"/>
    <property type="match status" value="1"/>
</dbReference>
<dbReference type="InterPro" id="IPR036867">
    <property type="entry name" value="R3H_dom_sf"/>
</dbReference>
<dbReference type="PROSITE" id="PS50882">
    <property type="entry name" value="YTH"/>
    <property type="match status" value="1"/>
</dbReference>
<dbReference type="PANTHER" id="PTHR18934">
    <property type="entry name" value="ATP-DEPENDENT RNA HELICASE"/>
    <property type="match status" value="1"/>
</dbReference>
<dbReference type="CDD" id="cd17917">
    <property type="entry name" value="DEXHc_RHA-like"/>
    <property type="match status" value="1"/>
</dbReference>
<dbReference type="SMART" id="SM00248">
    <property type="entry name" value="ANK"/>
    <property type="match status" value="1"/>
</dbReference>
<dbReference type="InterPro" id="IPR001650">
    <property type="entry name" value="Helicase_C-like"/>
</dbReference>